<feature type="transmembrane region" description="Helical" evidence="1">
    <location>
        <begin position="295"/>
        <end position="315"/>
    </location>
</feature>
<feature type="transmembrane region" description="Helical" evidence="1">
    <location>
        <begin position="374"/>
        <end position="397"/>
    </location>
</feature>
<dbReference type="AlphaFoldDB" id="A0AA41YXK2"/>
<feature type="transmembrane region" description="Helical" evidence="1">
    <location>
        <begin position="422"/>
        <end position="447"/>
    </location>
</feature>
<protein>
    <recommendedName>
        <fullName evidence="4">O-antigen ligase family protein</fullName>
    </recommendedName>
</protein>
<accession>A0AA41YXK2</accession>
<dbReference type="RefSeq" id="WP_282585405.1">
    <property type="nucleotide sequence ID" value="NZ_JAMOIM010000008.1"/>
</dbReference>
<sequence>MSVGVIGLVTVIIGAIALLRGPAFGFVAFVPLTLLGAAGAVLLGGSGTIQPGHLMLGLLAASCWGRLDWSAARRDLAFPRAGFWLAAFTVLAVCGAAILPRLLAQETFINAIGTTEYGPSVLLVPLGPTSGNVTQSIYIVADLVCFVLCSAFAGRPDGFRLLARVMLVYCGLNIAFAALDLVTFWTNTSYLLDPIRNADYQLHVETLVTGLKRIVGSFTETSSFSYATLGALGYAAELWLAGIRPRLSGPIALVSFLLLVLSTSTTAYVATPVLVAVLYVRTLIRAAHRRSPGTAYAFVLLAPLFLIAVTACILLTPRAMAAVSDTLSVLLFDKASSQSGIERAQWNVTAWQNFLDTGGIGTGLGSVRASSFPIALLANTGAPGFALLMVFLAYVLIGVRTAPMGSSATAVRDASRMACLGLFLGASVSGAMVDLGLPFFIFAALACRRPAPVDARRFAPSFPSVTGFRRSFGLPLPAAAREGTP</sequence>
<dbReference type="EMBL" id="JAMOIM010000008">
    <property type="protein sequence ID" value="MCW6509037.1"/>
    <property type="molecule type" value="Genomic_DNA"/>
</dbReference>
<proteinExistence type="predicted"/>
<comment type="caution">
    <text evidence="2">The sequence shown here is derived from an EMBL/GenBank/DDBJ whole genome shotgun (WGS) entry which is preliminary data.</text>
</comment>
<feature type="transmembrane region" description="Helical" evidence="1">
    <location>
        <begin position="81"/>
        <end position="99"/>
    </location>
</feature>
<evidence type="ECO:0008006" key="4">
    <source>
        <dbReference type="Google" id="ProtNLM"/>
    </source>
</evidence>
<organism evidence="2 3">
    <name type="scientific">Lichenifustis flavocetrariae</name>
    <dbReference type="NCBI Taxonomy" id="2949735"/>
    <lineage>
        <taxon>Bacteria</taxon>
        <taxon>Pseudomonadati</taxon>
        <taxon>Pseudomonadota</taxon>
        <taxon>Alphaproteobacteria</taxon>
        <taxon>Hyphomicrobiales</taxon>
        <taxon>Lichenihabitantaceae</taxon>
        <taxon>Lichenifustis</taxon>
    </lineage>
</organism>
<evidence type="ECO:0000313" key="2">
    <source>
        <dbReference type="EMBL" id="MCW6509037.1"/>
    </source>
</evidence>
<keyword evidence="1" id="KW-0812">Transmembrane</keyword>
<feature type="transmembrane region" description="Helical" evidence="1">
    <location>
        <begin position="136"/>
        <end position="154"/>
    </location>
</feature>
<dbReference type="Proteomes" id="UP001165667">
    <property type="component" value="Unassembled WGS sequence"/>
</dbReference>
<reference evidence="2" key="1">
    <citation type="submission" date="2022-05" db="EMBL/GenBank/DDBJ databases">
        <authorList>
            <person name="Pankratov T."/>
        </authorList>
    </citation>
    <scope>NUCLEOTIDE SEQUENCE</scope>
    <source>
        <strain evidence="2">BP6-180914</strain>
    </source>
</reference>
<keyword evidence="3" id="KW-1185">Reference proteome</keyword>
<feature type="transmembrane region" description="Helical" evidence="1">
    <location>
        <begin position="253"/>
        <end position="280"/>
    </location>
</feature>
<keyword evidence="1" id="KW-1133">Transmembrane helix</keyword>
<name>A0AA41YXK2_9HYPH</name>
<gene>
    <name evidence="2" type="ORF">M8523_13495</name>
</gene>
<evidence type="ECO:0000256" key="1">
    <source>
        <dbReference type="SAM" id="Phobius"/>
    </source>
</evidence>
<evidence type="ECO:0000313" key="3">
    <source>
        <dbReference type="Proteomes" id="UP001165667"/>
    </source>
</evidence>
<keyword evidence="1" id="KW-0472">Membrane</keyword>
<feature type="transmembrane region" description="Helical" evidence="1">
    <location>
        <begin position="166"/>
        <end position="186"/>
    </location>
</feature>